<reference evidence="3" key="1">
    <citation type="submission" date="2020-11" db="EMBL/GenBank/DDBJ databases">
        <authorList>
            <person name="Koelle M."/>
            <person name="Horta M.A.C."/>
            <person name="Nowrousian M."/>
            <person name="Ohm R.A."/>
            <person name="Benz P."/>
            <person name="Pilgard A."/>
        </authorList>
    </citation>
    <scope>NUCLEOTIDE SEQUENCE</scope>
    <source>
        <strain evidence="3">FPRL280</strain>
    </source>
</reference>
<feature type="domain" description="GYF" evidence="2">
    <location>
        <begin position="46"/>
        <end position="97"/>
    </location>
</feature>
<dbReference type="Proteomes" id="UP000639403">
    <property type="component" value="Unassembled WGS sequence"/>
</dbReference>
<dbReference type="PROSITE" id="PS50829">
    <property type="entry name" value="GYF"/>
    <property type="match status" value="1"/>
</dbReference>
<comment type="caution">
    <text evidence="3">The sequence shown here is derived from an EMBL/GenBank/DDBJ whole genome shotgun (WGS) entry which is preliminary data.</text>
</comment>
<evidence type="ECO:0000313" key="4">
    <source>
        <dbReference type="Proteomes" id="UP000639403"/>
    </source>
</evidence>
<evidence type="ECO:0000313" key="3">
    <source>
        <dbReference type="EMBL" id="KAF9812212.1"/>
    </source>
</evidence>
<dbReference type="InterPro" id="IPR035445">
    <property type="entry name" value="GYF-like_dom_sf"/>
</dbReference>
<gene>
    <name evidence="3" type="ORF">IEO21_06296</name>
</gene>
<dbReference type="SMART" id="SM00444">
    <property type="entry name" value="GYF"/>
    <property type="match status" value="1"/>
</dbReference>
<name>A0A8H7P0J4_9APHY</name>
<proteinExistence type="predicted"/>
<dbReference type="Pfam" id="PF02213">
    <property type="entry name" value="GYF"/>
    <property type="match status" value="1"/>
</dbReference>
<reference evidence="3" key="2">
    <citation type="journal article" name="Front. Microbiol.">
        <title>Degradative Capacity of Two Strains of Rhodonia placenta: From Phenotype to Genotype.</title>
        <authorList>
            <person name="Kolle M."/>
            <person name="Horta M.A.C."/>
            <person name="Nowrousian M."/>
            <person name="Ohm R.A."/>
            <person name="Benz J.P."/>
            <person name="Pilgard A."/>
        </authorList>
    </citation>
    <scope>NUCLEOTIDE SEQUENCE</scope>
    <source>
        <strain evidence="3">FPRL280</strain>
    </source>
</reference>
<dbReference type="AlphaFoldDB" id="A0A8H7P0J4"/>
<dbReference type="SUPFAM" id="SSF55277">
    <property type="entry name" value="GYF domain"/>
    <property type="match status" value="1"/>
</dbReference>
<evidence type="ECO:0000259" key="2">
    <source>
        <dbReference type="PROSITE" id="PS50829"/>
    </source>
</evidence>
<dbReference type="Gene3D" id="3.30.1490.40">
    <property type="match status" value="1"/>
</dbReference>
<evidence type="ECO:0000256" key="1">
    <source>
        <dbReference type="SAM" id="MobiDB-lite"/>
    </source>
</evidence>
<organism evidence="3 4">
    <name type="scientific">Rhodonia placenta</name>
    <dbReference type="NCBI Taxonomy" id="104341"/>
    <lineage>
        <taxon>Eukaryota</taxon>
        <taxon>Fungi</taxon>
        <taxon>Dikarya</taxon>
        <taxon>Basidiomycota</taxon>
        <taxon>Agaricomycotina</taxon>
        <taxon>Agaricomycetes</taxon>
        <taxon>Polyporales</taxon>
        <taxon>Adustoporiaceae</taxon>
        <taxon>Rhodonia</taxon>
    </lineage>
</organism>
<dbReference type="EMBL" id="JADOXO010000137">
    <property type="protein sequence ID" value="KAF9812212.1"/>
    <property type="molecule type" value="Genomic_DNA"/>
</dbReference>
<protein>
    <recommendedName>
        <fullName evidence="2">GYF domain-containing protein</fullName>
    </recommendedName>
</protein>
<feature type="region of interest" description="Disordered" evidence="1">
    <location>
        <begin position="1"/>
        <end position="20"/>
    </location>
</feature>
<sequence length="298" mass="32071">MNSVNGGMAGLSLRNGMANTDVGTSRVDRTADMGANKPPGLPVPTDIEWSYLDPQGQIQGECPFRADIMQRWHDDGYFSPELLMKRTHLDTVWTSIGEMRQRAGSRPIFLTPGLTSVTPPGLARRPDLLQEGPALDGDRNVPFQPVPVSTLRTSALDSYLQNGSSASASPSSSFGAARFVNGSPDRSVFEARTTNHLFPDSPVGARLGGFSSMANSPLTTGPQRRPGFGDPFDSSSNLRPSFNGMVNGRGIDGLGIGGRFVECPRSSLLMLSLRHGRHACALPRAVDVVQRYVSRMVK</sequence>
<accession>A0A8H7P0J4</accession>
<dbReference type="InterPro" id="IPR003169">
    <property type="entry name" value="GYF"/>
</dbReference>